<evidence type="ECO:0000313" key="1">
    <source>
        <dbReference type="EMBL" id="MCC5604367.1"/>
    </source>
</evidence>
<sequence length="113" mass="12988">MKVQYPLFSQVALAQDLPEYNLKRGNVATIVEHYPMPEGEEDGYSLEGFDLPHVTIEVPASQIIPTAQWQQEEMILTKLRQLSGARLLQLQDYLDFLLQKEESEHQSRLKSST</sequence>
<organism evidence="1 2">
    <name type="scientific">Nostoc favosum CHAB5714</name>
    <dbReference type="NCBI Taxonomy" id="2780399"/>
    <lineage>
        <taxon>Bacteria</taxon>
        <taxon>Bacillati</taxon>
        <taxon>Cyanobacteriota</taxon>
        <taxon>Cyanophyceae</taxon>
        <taxon>Nostocales</taxon>
        <taxon>Nostocaceae</taxon>
        <taxon>Nostoc</taxon>
        <taxon>Nostoc favosum</taxon>
    </lineage>
</organism>
<dbReference type="Proteomes" id="UP001199525">
    <property type="component" value="Unassembled WGS sequence"/>
</dbReference>
<proteinExistence type="predicted"/>
<evidence type="ECO:0000313" key="2">
    <source>
        <dbReference type="Proteomes" id="UP001199525"/>
    </source>
</evidence>
<dbReference type="RefSeq" id="WP_229490199.1">
    <property type="nucleotide sequence ID" value="NZ_JAIVFQ010000122.1"/>
</dbReference>
<reference evidence="1 2" key="1">
    <citation type="journal article" date="2021" name="Microorganisms">
        <title>Genome Evolution of Filamentous Cyanobacterium Nostoc Species: From Facultative Symbiosis to Free Living.</title>
        <authorList>
            <person name="Huo D."/>
            <person name="Li H."/>
            <person name="Cai F."/>
            <person name="Guo X."/>
            <person name="Qiao Z."/>
            <person name="Wang W."/>
            <person name="Yu G."/>
            <person name="Li R."/>
        </authorList>
    </citation>
    <scope>NUCLEOTIDE SEQUENCE [LARGE SCALE GENOMIC DNA]</scope>
    <source>
        <strain evidence="1 2">CHAB 5714</strain>
    </source>
</reference>
<protein>
    <submittedName>
        <fullName evidence="1">DUF4926 domain-containing protein</fullName>
    </submittedName>
</protein>
<dbReference type="Pfam" id="PF16277">
    <property type="entry name" value="DUF4926"/>
    <property type="match status" value="1"/>
</dbReference>
<keyword evidence="2" id="KW-1185">Reference proteome</keyword>
<dbReference type="EMBL" id="JAIVFQ010000122">
    <property type="protein sequence ID" value="MCC5604367.1"/>
    <property type="molecule type" value="Genomic_DNA"/>
</dbReference>
<dbReference type="InterPro" id="IPR032568">
    <property type="entry name" value="DUF4926"/>
</dbReference>
<name>A0ABS8IJC6_9NOSO</name>
<accession>A0ABS8IJC6</accession>
<gene>
    <name evidence="1" type="ORF">LC586_35715</name>
</gene>
<comment type="caution">
    <text evidence="1">The sequence shown here is derived from an EMBL/GenBank/DDBJ whole genome shotgun (WGS) entry which is preliminary data.</text>
</comment>